<dbReference type="Gene3D" id="1.10.1520.10">
    <property type="entry name" value="Ribonuclease III domain"/>
    <property type="match status" value="1"/>
</dbReference>
<dbReference type="Gene3D" id="1.10.1600.10">
    <property type="match status" value="1"/>
</dbReference>
<dbReference type="EMBL" id="JABEBT010000013">
    <property type="protein sequence ID" value="KAF7638233.1"/>
    <property type="molecule type" value="Genomic_DNA"/>
</dbReference>
<dbReference type="Pfam" id="PF22892">
    <property type="entry name" value="DSRM_MRPL44"/>
    <property type="match status" value="1"/>
</dbReference>
<dbReference type="AlphaFoldDB" id="A0A8S9ZZC4"/>
<evidence type="ECO:0000259" key="18">
    <source>
        <dbReference type="SMART" id="SM00559"/>
    </source>
</evidence>
<evidence type="ECO:0000256" key="6">
    <source>
        <dbReference type="ARBA" id="ARBA00022806"/>
    </source>
</evidence>
<evidence type="ECO:0000256" key="10">
    <source>
        <dbReference type="ARBA" id="ARBA00023125"/>
    </source>
</evidence>
<keyword evidence="15" id="KW-0687">Ribonucleoprotein</keyword>
<dbReference type="Gene3D" id="3.40.50.410">
    <property type="entry name" value="von Willebrand factor, type A domain"/>
    <property type="match status" value="1"/>
</dbReference>
<keyword evidence="7" id="KW-0067">ATP-binding</keyword>
<evidence type="ECO:0000256" key="2">
    <source>
        <dbReference type="ARBA" id="ARBA00004173"/>
    </source>
</evidence>
<keyword evidence="8" id="KW-0809">Transit peptide</keyword>
<keyword evidence="20" id="KW-1185">Reference proteome</keyword>
<evidence type="ECO:0000256" key="13">
    <source>
        <dbReference type="ARBA" id="ARBA00023204"/>
    </source>
</evidence>
<keyword evidence="10" id="KW-0238">DNA-binding</keyword>
<dbReference type="SUPFAM" id="SSF69065">
    <property type="entry name" value="RNase III domain-like"/>
    <property type="match status" value="1"/>
</dbReference>
<reference evidence="19" key="1">
    <citation type="journal article" date="2020" name="Ecol. Evol.">
        <title>Genome structure and content of the rice root-knot nematode (Meloidogyne graminicola).</title>
        <authorList>
            <person name="Phan N.T."/>
            <person name="Danchin E.G.J."/>
            <person name="Klopp C."/>
            <person name="Perfus-Barbeoch L."/>
            <person name="Kozlowski D.K."/>
            <person name="Koutsovoulos G.D."/>
            <person name="Lopez-Roques C."/>
            <person name="Bouchez O."/>
            <person name="Zahm M."/>
            <person name="Besnard G."/>
            <person name="Bellafiore S."/>
        </authorList>
    </citation>
    <scope>NUCLEOTIDE SEQUENCE</scope>
    <source>
        <strain evidence="19">VN-18</strain>
    </source>
</reference>
<dbReference type="Gene3D" id="2.40.290.10">
    <property type="match status" value="1"/>
</dbReference>
<keyword evidence="9" id="KW-0689">Ribosomal protein</keyword>
<dbReference type="SMART" id="SM00559">
    <property type="entry name" value="Ku78"/>
    <property type="match status" value="1"/>
</dbReference>
<dbReference type="PANTHER" id="PTHR12604:SF4">
    <property type="entry name" value="X-RAY REPAIR CROSS-COMPLEMENTING PROTEIN 5"/>
    <property type="match status" value="1"/>
</dbReference>
<evidence type="ECO:0000313" key="19">
    <source>
        <dbReference type="EMBL" id="KAF7638233.1"/>
    </source>
</evidence>
<keyword evidence="13" id="KW-0234">DNA repair</keyword>
<dbReference type="GO" id="GO:0006303">
    <property type="term" value="P:double-strand break repair via nonhomologous end joining"/>
    <property type="evidence" value="ECO:0007669"/>
    <property type="project" value="InterPro"/>
</dbReference>
<keyword evidence="6" id="KW-0347">Helicase</keyword>
<dbReference type="Pfam" id="PF22935">
    <property type="entry name" value="RM44_endonuclase"/>
    <property type="match status" value="1"/>
</dbReference>
<proteinExistence type="inferred from homology"/>
<dbReference type="InterPro" id="IPR055189">
    <property type="entry name" value="RM44_endonuclase"/>
</dbReference>
<keyword evidence="11" id="KW-0496">Mitochondrion</keyword>
<keyword evidence="5" id="KW-0378">Hydrolase</keyword>
<organism evidence="19 20">
    <name type="scientific">Meloidogyne graminicola</name>
    <dbReference type="NCBI Taxonomy" id="189291"/>
    <lineage>
        <taxon>Eukaryota</taxon>
        <taxon>Metazoa</taxon>
        <taxon>Ecdysozoa</taxon>
        <taxon>Nematoda</taxon>
        <taxon>Chromadorea</taxon>
        <taxon>Rhabditida</taxon>
        <taxon>Tylenchina</taxon>
        <taxon>Tylenchomorpha</taxon>
        <taxon>Tylenchoidea</taxon>
        <taxon>Meloidogynidae</taxon>
        <taxon>Meloidogyninae</taxon>
        <taxon>Meloidogyne</taxon>
    </lineage>
</organism>
<dbReference type="InterPro" id="IPR006164">
    <property type="entry name" value="DNA_bd_Ku70/Ku80"/>
</dbReference>
<comment type="caution">
    <text evidence="19">The sequence shown here is derived from an EMBL/GenBank/DDBJ whole genome shotgun (WGS) entry which is preliminary data.</text>
</comment>
<protein>
    <recommendedName>
        <fullName evidence="17">Large ribosomal subunit protein mL44</fullName>
    </recommendedName>
</protein>
<evidence type="ECO:0000256" key="5">
    <source>
        <dbReference type="ARBA" id="ARBA00022801"/>
    </source>
</evidence>
<dbReference type="SUPFAM" id="SSF100939">
    <property type="entry name" value="SPOC domain-like"/>
    <property type="match status" value="1"/>
</dbReference>
<name>A0A8S9ZZC4_9BILA</name>
<keyword evidence="4" id="KW-0227">DNA damage</keyword>
<evidence type="ECO:0000256" key="9">
    <source>
        <dbReference type="ARBA" id="ARBA00022980"/>
    </source>
</evidence>
<evidence type="ECO:0000256" key="12">
    <source>
        <dbReference type="ARBA" id="ARBA00023172"/>
    </source>
</evidence>
<evidence type="ECO:0000256" key="3">
    <source>
        <dbReference type="ARBA" id="ARBA00022741"/>
    </source>
</evidence>
<evidence type="ECO:0000256" key="4">
    <source>
        <dbReference type="ARBA" id="ARBA00022763"/>
    </source>
</evidence>
<evidence type="ECO:0000256" key="8">
    <source>
        <dbReference type="ARBA" id="ARBA00022946"/>
    </source>
</evidence>
<dbReference type="GO" id="GO:0000723">
    <property type="term" value="P:telomere maintenance"/>
    <property type="evidence" value="ECO:0007669"/>
    <property type="project" value="TreeGrafter"/>
</dbReference>
<evidence type="ECO:0000256" key="14">
    <source>
        <dbReference type="ARBA" id="ARBA00023242"/>
    </source>
</evidence>
<dbReference type="Proteomes" id="UP000605970">
    <property type="component" value="Unassembled WGS sequence"/>
</dbReference>
<dbReference type="InterPro" id="IPR016194">
    <property type="entry name" value="SPOC-like_C_dom_sf"/>
</dbReference>
<keyword evidence="14" id="KW-0539">Nucleus</keyword>
<dbReference type="PANTHER" id="PTHR12604">
    <property type="entry name" value="KU AUTOANTIGEN DNA HELICASE"/>
    <property type="match status" value="1"/>
</dbReference>
<accession>A0A8S9ZZC4</accession>
<evidence type="ECO:0000256" key="16">
    <source>
        <dbReference type="ARBA" id="ARBA00024034"/>
    </source>
</evidence>
<dbReference type="GO" id="GO:0042162">
    <property type="term" value="F:telomeric DNA binding"/>
    <property type="evidence" value="ECO:0007669"/>
    <property type="project" value="TreeGrafter"/>
</dbReference>
<dbReference type="InterPro" id="IPR036465">
    <property type="entry name" value="vWFA_dom_sf"/>
</dbReference>
<evidence type="ECO:0000313" key="20">
    <source>
        <dbReference type="Proteomes" id="UP000605970"/>
    </source>
</evidence>
<keyword evidence="12" id="KW-0233">DNA recombination</keyword>
<dbReference type="GO" id="GO:0004386">
    <property type="term" value="F:helicase activity"/>
    <property type="evidence" value="ECO:0007669"/>
    <property type="project" value="UniProtKB-KW"/>
</dbReference>
<dbReference type="GO" id="GO:0006396">
    <property type="term" value="P:RNA processing"/>
    <property type="evidence" value="ECO:0007669"/>
    <property type="project" value="InterPro"/>
</dbReference>
<dbReference type="GO" id="GO:0004525">
    <property type="term" value="F:ribonuclease III activity"/>
    <property type="evidence" value="ECO:0007669"/>
    <property type="project" value="InterPro"/>
</dbReference>
<feature type="domain" description="Ku" evidence="18">
    <location>
        <begin position="708"/>
        <end position="873"/>
    </location>
</feature>
<dbReference type="OrthoDB" id="444135at2759"/>
<dbReference type="GO" id="GO:0005524">
    <property type="term" value="F:ATP binding"/>
    <property type="evidence" value="ECO:0007669"/>
    <property type="project" value="UniProtKB-KW"/>
</dbReference>
<evidence type="ECO:0000256" key="17">
    <source>
        <dbReference type="ARBA" id="ARBA00035187"/>
    </source>
</evidence>
<dbReference type="GO" id="GO:0043564">
    <property type="term" value="C:Ku70:Ku80 complex"/>
    <property type="evidence" value="ECO:0007669"/>
    <property type="project" value="TreeGrafter"/>
</dbReference>
<evidence type="ECO:0000256" key="11">
    <source>
        <dbReference type="ARBA" id="ARBA00023128"/>
    </source>
</evidence>
<dbReference type="GO" id="GO:0003690">
    <property type="term" value="F:double-stranded DNA binding"/>
    <property type="evidence" value="ECO:0007669"/>
    <property type="project" value="TreeGrafter"/>
</dbReference>
<dbReference type="InterPro" id="IPR044444">
    <property type="entry name" value="Ribosomal_mL44_DSRM_metazoa"/>
</dbReference>
<evidence type="ECO:0000256" key="15">
    <source>
        <dbReference type="ARBA" id="ARBA00023274"/>
    </source>
</evidence>
<dbReference type="GO" id="GO:0006310">
    <property type="term" value="P:DNA recombination"/>
    <property type="evidence" value="ECO:0007669"/>
    <property type="project" value="UniProtKB-KW"/>
</dbReference>
<sequence>MLFSPRLNLVLSNTLNSLITFNNFTAVRYLHVHKRWMQPLLKDLYNRRVMAGPEPLVSRSAMDNWNYTSEIFAFSHRIGIPELDHDAIVKALTNKSFFERKDVEEGALYAQPSMEGEYKQIKKNESNEELLEKGEALFRHILLSYLRAHWPVAPEEFIIAVAMHLASADVLIQIINHLGIQHLVRTGEFPPSEETLQTALMALLASIDVTKARNFVRNFILPPAGEQPWVALDMAAQNALLKLWKVLDEPRVFPFKFEQIYESRFEKAQRSNHSLKDICAKDTDIGIYSAEELAQDPLDPVDMANFYQNRVKPTLGLPHRKRLRHLFSYGSIMRRARRSMIEIFIFQLFLRDFYLSRDFTNIRKIDLKVHFFFRIFFGLRSTKIFSLQCFILLLNLLKFINECRQKKSCASIVLAIDVGSSSSMHAFLLGDLSVLGILFTHATDQFSLLFFGHECTTDDKYPNIYVHNAEFERSRVEWLHVLKNEIKSNPKCRGDYVAALFASLEQLKINGEVCKNLNTDATVTLISNFGGLTDDDQVFEVLDSVVDAINTIEAKLFIIGPDLMRTAPPLSKSQQLGIRFINTLNSKVELVSYNFQESLSKLSFFIPKVITPRGEPFNFELGKDFLIRVRTYIKNKQVKLERFTPVSYSSTSNTYNMEHPQALKKTRSYETVSDYEQFNSVPVIGSTPDTSFTSTSTLNKALPNIPSGKSVQKEDIVRGYRYGSTAVIFDVALKLISDIPREGKQLQLIQFVKKENACSFLLNILKYLLLQILPQFLLSSPRYILPHRDNKVSLASRESDQKSFNSFFAIVQAMINKGVFALCRYAYNKAANPKLACLVPKITKKDNYPILIHYLMPFRDDFRYFDFSWPLSGEITYYQKDLLDEYINNLMLCDKDGANELLKKRNILDPRIQYQYMILREKALNPGKPVELPFEDKRALLQMLEPPKHLLENSKHIISTMKNEFPLQLQINNLNFSINKEGNIDTINGEDETTVTTRPIQDNANPFRPILNTLNV</sequence>
<evidence type="ECO:0000256" key="7">
    <source>
        <dbReference type="ARBA" id="ARBA00022840"/>
    </source>
</evidence>
<comment type="subcellular location">
    <subcellularLocation>
        <location evidence="2">Mitochondrion</location>
    </subcellularLocation>
    <subcellularLocation>
        <location evidence="1">Nucleus</location>
    </subcellularLocation>
</comment>
<dbReference type="InterPro" id="IPR036389">
    <property type="entry name" value="RNase_III_sf"/>
</dbReference>
<evidence type="ECO:0000256" key="1">
    <source>
        <dbReference type="ARBA" id="ARBA00004123"/>
    </source>
</evidence>
<comment type="similarity">
    <text evidence="16">Belongs to the ribonuclease III family. Mitochondrion-specific ribosomal protein mL44 subfamily.</text>
</comment>
<gene>
    <name evidence="19" type="ORF">Mgra_00002205</name>
</gene>
<keyword evidence="3" id="KW-0547">Nucleotide-binding</keyword>
<dbReference type="Pfam" id="PF02735">
    <property type="entry name" value="Ku"/>
    <property type="match status" value="1"/>
</dbReference>